<dbReference type="Proteomes" id="UP001152651">
    <property type="component" value="Unassembled WGS sequence"/>
</dbReference>
<accession>A0ABN8T782</accession>
<comment type="caution">
    <text evidence="1">The sequence shown here is derived from an EMBL/GenBank/DDBJ whole genome shotgun (WGS) entry which is preliminary data.</text>
</comment>
<dbReference type="InterPro" id="IPR018056">
    <property type="entry name" value="Kringle_CS"/>
</dbReference>
<dbReference type="EMBL" id="CALSBS010000003">
    <property type="protein sequence ID" value="CAH6636222.1"/>
    <property type="molecule type" value="Genomic_DNA"/>
</dbReference>
<organism evidence="1 2">
    <name type="scientific">Pseudocitrobacter vendiensis</name>
    <dbReference type="NCBI Taxonomy" id="2488306"/>
    <lineage>
        <taxon>Bacteria</taxon>
        <taxon>Pseudomonadati</taxon>
        <taxon>Pseudomonadota</taxon>
        <taxon>Gammaproteobacteria</taxon>
        <taxon>Enterobacterales</taxon>
        <taxon>Enterobacteriaceae</taxon>
        <taxon>Pseudocitrobacter</taxon>
    </lineage>
</organism>
<name>A0ABN8T782_9ENTR</name>
<sequence length="81" mass="8816">MPVLPENTHKAGVYPASLSDTAFCRSISDDDLCAWCAYLCYRPGELSLCRLADAGGVWPCLSDIDGYAQSCPRLCLLLMPD</sequence>
<evidence type="ECO:0008006" key="3">
    <source>
        <dbReference type="Google" id="ProtNLM"/>
    </source>
</evidence>
<gene>
    <name evidence="1" type="ORF">FBBNIHIM_05260</name>
</gene>
<keyword evidence="2" id="KW-1185">Reference proteome</keyword>
<reference evidence="1" key="1">
    <citation type="submission" date="2022-05" db="EMBL/GenBank/DDBJ databases">
        <authorList>
            <person name="Blom J."/>
        </authorList>
    </citation>
    <scope>NUCLEOTIDE SEQUENCE</scope>
    <source>
        <strain evidence="1">Type strain: CPO20170097</strain>
    </source>
</reference>
<proteinExistence type="predicted"/>
<dbReference type="PROSITE" id="PS00021">
    <property type="entry name" value="KRINGLE_1"/>
    <property type="match status" value="1"/>
</dbReference>
<protein>
    <recommendedName>
        <fullName evidence="3">Antirestriction protein</fullName>
    </recommendedName>
</protein>
<evidence type="ECO:0000313" key="1">
    <source>
        <dbReference type="EMBL" id="CAH6636222.1"/>
    </source>
</evidence>
<dbReference type="RefSeq" id="WP_253897184.1">
    <property type="nucleotide sequence ID" value="NZ_CALSBS010000003.1"/>
</dbReference>
<evidence type="ECO:0000313" key="2">
    <source>
        <dbReference type="Proteomes" id="UP001152651"/>
    </source>
</evidence>